<evidence type="ECO:0000256" key="1">
    <source>
        <dbReference type="SAM" id="Phobius"/>
    </source>
</evidence>
<keyword evidence="1" id="KW-1133">Transmembrane helix</keyword>
<keyword evidence="1" id="KW-0812">Transmembrane</keyword>
<feature type="transmembrane region" description="Helical" evidence="1">
    <location>
        <begin position="107"/>
        <end position="125"/>
    </location>
</feature>
<feature type="transmembrane region" description="Helical" evidence="1">
    <location>
        <begin position="54"/>
        <end position="71"/>
    </location>
</feature>
<organism evidence="2 3">
    <name type="scientific">Capnocytophaga canimorsus</name>
    <dbReference type="NCBI Taxonomy" id="28188"/>
    <lineage>
        <taxon>Bacteria</taxon>
        <taxon>Pseudomonadati</taxon>
        <taxon>Bacteroidota</taxon>
        <taxon>Flavobacteriia</taxon>
        <taxon>Flavobacteriales</taxon>
        <taxon>Flavobacteriaceae</taxon>
        <taxon>Capnocytophaga</taxon>
    </lineage>
</organism>
<proteinExistence type="predicted"/>
<evidence type="ECO:0000313" key="2">
    <source>
        <dbReference type="EMBL" id="ATA92570.1"/>
    </source>
</evidence>
<feature type="transmembrane region" description="Helical" evidence="1">
    <location>
        <begin position="29"/>
        <end position="48"/>
    </location>
</feature>
<keyword evidence="1" id="KW-0472">Membrane</keyword>
<feature type="transmembrane region" description="Helical" evidence="1">
    <location>
        <begin position="6"/>
        <end position="22"/>
    </location>
</feature>
<gene>
    <name evidence="2" type="ORF">CGC56_10615</name>
</gene>
<dbReference type="EMBL" id="CP022388">
    <property type="protein sequence ID" value="ATA92570.1"/>
    <property type="molecule type" value="Genomic_DNA"/>
</dbReference>
<name>A0A250G5B5_9FLAO</name>
<protein>
    <submittedName>
        <fullName evidence="2">Uncharacterized protein</fullName>
    </submittedName>
</protein>
<evidence type="ECO:0000313" key="3">
    <source>
        <dbReference type="Proteomes" id="UP000243136"/>
    </source>
</evidence>
<accession>A0A250G5B5</accession>
<sequence length="172" mass="19518">MKLISVVVFYGYKVVIVLYLFEKIFFMKTILLNSSLGILAYLISGVLLYGYHPLVLPLFLLIIGVLGYVLLRNQDKNRVTKGLFWLYAPVLLLLLITGWANHNFLVVLLYLVFASIMALLTRLAISTSKKMLFYAGVLLIVVGAFFAFQFFLGQDNSFEIDHIKTFYQGLSG</sequence>
<dbReference type="Proteomes" id="UP000243136">
    <property type="component" value="Chromosome"/>
</dbReference>
<feature type="transmembrane region" description="Helical" evidence="1">
    <location>
        <begin position="83"/>
        <end position="101"/>
    </location>
</feature>
<dbReference type="AlphaFoldDB" id="A0A250G5B5"/>
<reference evidence="3" key="1">
    <citation type="submission" date="2017-06" db="EMBL/GenBank/DDBJ databases">
        <title>Capnocytophaga spp. assemblies.</title>
        <authorList>
            <person name="Gulvik C.A."/>
        </authorList>
    </citation>
    <scope>NUCLEOTIDE SEQUENCE [LARGE SCALE GENOMIC DNA]</scope>
    <source>
        <strain evidence="3">H5594</strain>
    </source>
</reference>
<feature type="transmembrane region" description="Helical" evidence="1">
    <location>
        <begin position="132"/>
        <end position="152"/>
    </location>
</feature>